<keyword evidence="4" id="KW-1185">Reference proteome</keyword>
<dbReference type="InterPro" id="IPR014710">
    <property type="entry name" value="RmlC-like_jellyroll"/>
</dbReference>
<evidence type="ECO:0000259" key="2">
    <source>
        <dbReference type="Pfam" id="PF07883"/>
    </source>
</evidence>
<dbReference type="OrthoDB" id="116921at2"/>
<accession>A0A1S1MT18</accession>
<dbReference type="InterPro" id="IPR013096">
    <property type="entry name" value="Cupin_2"/>
</dbReference>
<dbReference type="Gene3D" id="2.60.120.10">
    <property type="entry name" value="Jelly Rolls"/>
    <property type="match status" value="1"/>
</dbReference>
<comment type="caution">
    <text evidence="3">The sequence shown here is derived from an EMBL/GenBank/DDBJ whole genome shotgun (WGS) entry which is preliminary data.</text>
</comment>
<dbReference type="PANTHER" id="PTHR35848:SF9">
    <property type="entry name" value="SLL1358 PROTEIN"/>
    <property type="match status" value="1"/>
</dbReference>
<dbReference type="GO" id="GO:0046872">
    <property type="term" value="F:metal ion binding"/>
    <property type="evidence" value="ECO:0007669"/>
    <property type="project" value="UniProtKB-KW"/>
</dbReference>
<proteinExistence type="predicted"/>
<reference evidence="3 4" key="1">
    <citation type="submission" date="2016-09" db="EMBL/GenBank/DDBJ databases">
        <title>Pseudoalteromonas amylolytica sp. nov., isolated from the surface seawater.</title>
        <authorList>
            <person name="Wu Y.-H."/>
            <person name="Cheng H."/>
            <person name="Jin X.-B."/>
            <person name="Wang C.-S."/>
            <person name="Xu X.-W."/>
        </authorList>
    </citation>
    <scope>NUCLEOTIDE SEQUENCE [LARGE SCALE GENOMIC DNA]</scope>
    <source>
        <strain evidence="3 4">JW1</strain>
    </source>
</reference>
<gene>
    <name evidence="3" type="ORF">BET10_14575</name>
</gene>
<sequence length="170" mass="19234">MDKYLLKRSDIEQLRGLEKTHFLNDQAQRLNKSLGDETGLTGFGFHIIEVEPGFYSTEFHKHYHEDECIYVLEGEATATIGEKQYHIGTGDFIGYRAGGLAHTIYNSGATTLKCIVVGQRLAHDVGDYPCLQKRIYRQQGLPWNLVDLDAIKEPVAGKKMHDGSTKRYKS</sequence>
<dbReference type="CDD" id="cd02224">
    <property type="entry name" value="cupin_SPO2919-like"/>
    <property type="match status" value="1"/>
</dbReference>
<evidence type="ECO:0000313" key="3">
    <source>
        <dbReference type="EMBL" id="OHU90002.1"/>
    </source>
</evidence>
<keyword evidence="1" id="KW-0479">Metal-binding</keyword>
<dbReference type="SUPFAM" id="SSF51182">
    <property type="entry name" value="RmlC-like cupins"/>
    <property type="match status" value="1"/>
</dbReference>
<dbReference type="EMBL" id="MKJU01000027">
    <property type="protein sequence ID" value="OHU90002.1"/>
    <property type="molecule type" value="Genomic_DNA"/>
</dbReference>
<protein>
    <submittedName>
        <fullName evidence="3">Cupin</fullName>
    </submittedName>
</protein>
<evidence type="ECO:0000313" key="4">
    <source>
        <dbReference type="Proteomes" id="UP000179786"/>
    </source>
</evidence>
<dbReference type="PANTHER" id="PTHR35848">
    <property type="entry name" value="OXALATE-BINDING PROTEIN"/>
    <property type="match status" value="1"/>
</dbReference>
<dbReference type="InterPro" id="IPR011051">
    <property type="entry name" value="RmlC_Cupin_sf"/>
</dbReference>
<name>A0A1S1MT18_9GAMM</name>
<dbReference type="AlphaFoldDB" id="A0A1S1MT18"/>
<dbReference type="InterPro" id="IPR051610">
    <property type="entry name" value="GPI/OXD"/>
</dbReference>
<evidence type="ECO:0000256" key="1">
    <source>
        <dbReference type="ARBA" id="ARBA00022723"/>
    </source>
</evidence>
<dbReference type="Pfam" id="PF07883">
    <property type="entry name" value="Cupin_2"/>
    <property type="match status" value="1"/>
</dbReference>
<dbReference type="RefSeq" id="WP_070985971.1">
    <property type="nucleotide sequence ID" value="NZ_MKJU01000027.1"/>
</dbReference>
<dbReference type="Proteomes" id="UP000179786">
    <property type="component" value="Unassembled WGS sequence"/>
</dbReference>
<organism evidence="3 4">
    <name type="scientific">Pseudoalteromonas amylolytica</name>
    <dbReference type="NCBI Taxonomy" id="1859457"/>
    <lineage>
        <taxon>Bacteria</taxon>
        <taxon>Pseudomonadati</taxon>
        <taxon>Pseudomonadota</taxon>
        <taxon>Gammaproteobacteria</taxon>
        <taxon>Alteromonadales</taxon>
        <taxon>Pseudoalteromonadaceae</taxon>
        <taxon>Pseudoalteromonas</taxon>
    </lineage>
</organism>
<feature type="domain" description="Cupin type-2" evidence="2">
    <location>
        <begin position="47"/>
        <end position="117"/>
    </location>
</feature>
<dbReference type="STRING" id="1859457.BET10_14575"/>